<evidence type="ECO:0000313" key="1">
    <source>
        <dbReference type="EMBL" id="SEF56833.1"/>
    </source>
</evidence>
<dbReference type="AlphaFoldDB" id="A0A1H5T1Y2"/>
<dbReference type="OrthoDB" id="1270687at2"/>
<dbReference type="Proteomes" id="UP000236738">
    <property type="component" value="Unassembled WGS sequence"/>
</dbReference>
<dbReference type="PROSITE" id="PS51257">
    <property type="entry name" value="PROKAR_LIPOPROTEIN"/>
    <property type="match status" value="1"/>
</dbReference>
<keyword evidence="2" id="KW-1185">Reference proteome</keyword>
<dbReference type="RefSeq" id="WP_103912377.1">
    <property type="nucleotide sequence ID" value="NZ_FNUS01000001.1"/>
</dbReference>
<evidence type="ECO:0008006" key="3">
    <source>
        <dbReference type="Google" id="ProtNLM"/>
    </source>
</evidence>
<sequence length="197" mass="22078">MKKVLFFGIIVTASACIIVSCAVAGNRVEYINREIKIPKIQRIVAYEPEVFPDIDEIKEPTNTAYFSALSNELNALGDYKLLRVNTAADYGFSDPKTLIEMCKNNRADAILIPKVKYFKVGIGKYVFSNQVIVSLKLYDAAGNFIIETSYDTFKTNGRMLGSAENSIKIGTEGALKKMSQEIRRNNLMQRKLLTQSN</sequence>
<proteinExistence type="predicted"/>
<organism evidence="1 2">
    <name type="scientific">Halpernia humi</name>
    <dbReference type="NCBI Taxonomy" id="493375"/>
    <lineage>
        <taxon>Bacteria</taxon>
        <taxon>Pseudomonadati</taxon>
        <taxon>Bacteroidota</taxon>
        <taxon>Flavobacteriia</taxon>
        <taxon>Flavobacteriales</taxon>
        <taxon>Weeksellaceae</taxon>
        <taxon>Chryseobacterium group</taxon>
        <taxon>Halpernia</taxon>
    </lineage>
</organism>
<dbReference type="EMBL" id="FNUS01000001">
    <property type="protein sequence ID" value="SEF56833.1"/>
    <property type="molecule type" value="Genomic_DNA"/>
</dbReference>
<gene>
    <name evidence="1" type="ORF">SAMN05421847_0338</name>
</gene>
<reference evidence="2" key="1">
    <citation type="submission" date="2016-10" db="EMBL/GenBank/DDBJ databases">
        <authorList>
            <person name="Varghese N."/>
            <person name="Submissions S."/>
        </authorList>
    </citation>
    <scope>NUCLEOTIDE SEQUENCE [LARGE SCALE GENOMIC DNA]</scope>
    <source>
        <strain evidence="2">DSM 21580</strain>
    </source>
</reference>
<name>A0A1H5T1Y2_9FLAO</name>
<evidence type="ECO:0000313" key="2">
    <source>
        <dbReference type="Proteomes" id="UP000236738"/>
    </source>
</evidence>
<protein>
    <recommendedName>
        <fullName evidence="3">Pyruvate decarboxylase</fullName>
    </recommendedName>
</protein>
<accession>A0A1H5T1Y2</accession>